<evidence type="ECO:0000313" key="1">
    <source>
        <dbReference type="EMBL" id="ERN40323.1"/>
    </source>
</evidence>
<keyword evidence="2" id="KW-1185">Reference proteome</keyword>
<reference evidence="1 2" key="1">
    <citation type="submission" date="2013-05" db="EMBL/GenBank/DDBJ databases">
        <title>Draft genome sequence of Rubidibacter lacunae KORDI 51-2.</title>
        <authorList>
            <person name="Choi D.H."/>
            <person name="Noh J.H."/>
            <person name="Kwon K.-K."/>
            <person name="Lee J.-H."/>
            <person name="Ryu J.-Y."/>
        </authorList>
    </citation>
    <scope>NUCLEOTIDE SEQUENCE [LARGE SCALE GENOMIC DNA]</scope>
    <source>
        <strain evidence="1 2">KORDI 51-2</strain>
    </source>
</reference>
<name>U5D6N6_9CHRO</name>
<protein>
    <submittedName>
        <fullName evidence="1">Uncharacterized protein</fullName>
    </submittedName>
</protein>
<accession>U5D6N6</accession>
<organism evidence="1 2">
    <name type="scientific">Rubidibacter lacunae KORDI 51-2</name>
    <dbReference type="NCBI Taxonomy" id="582515"/>
    <lineage>
        <taxon>Bacteria</taxon>
        <taxon>Bacillati</taxon>
        <taxon>Cyanobacteriota</taxon>
        <taxon>Cyanophyceae</taxon>
        <taxon>Oscillatoriophycideae</taxon>
        <taxon>Chroococcales</taxon>
        <taxon>Aphanothecaceae</taxon>
        <taxon>Rubidibacter</taxon>
    </lineage>
</organism>
<dbReference type="Proteomes" id="UP000016960">
    <property type="component" value="Unassembled WGS sequence"/>
</dbReference>
<dbReference type="InParanoid" id="U5D6N6"/>
<dbReference type="STRING" id="582515.KR51_00032720"/>
<dbReference type="EMBL" id="ASSJ01000079">
    <property type="protein sequence ID" value="ERN40323.1"/>
    <property type="molecule type" value="Genomic_DNA"/>
</dbReference>
<gene>
    <name evidence="1" type="ORF">KR51_00032720</name>
</gene>
<sequence>MADMGSASSRALQSCGEHCSWVYFAPLAEIAASPFAQPICVCIGEGLDYNSCV</sequence>
<dbReference type="AlphaFoldDB" id="U5D6N6"/>
<comment type="caution">
    <text evidence="1">The sequence shown here is derived from an EMBL/GenBank/DDBJ whole genome shotgun (WGS) entry which is preliminary data.</text>
</comment>
<proteinExistence type="predicted"/>
<evidence type="ECO:0000313" key="2">
    <source>
        <dbReference type="Proteomes" id="UP000016960"/>
    </source>
</evidence>